<dbReference type="GO" id="GO:0005525">
    <property type="term" value="F:GTP binding"/>
    <property type="evidence" value="ECO:0007669"/>
    <property type="project" value="UniProtKB-UniRule"/>
</dbReference>
<comment type="caution">
    <text evidence="8">Lacks conserved residue(s) required for the propagation of feature annotation.</text>
</comment>
<dbReference type="GO" id="GO:0046872">
    <property type="term" value="F:metal ion binding"/>
    <property type="evidence" value="ECO:0007669"/>
    <property type="project" value="UniProtKB-KW"/>
</dbReference>
<keyword evidence="11" id="KW-1185">Reference proteome</keyword>
<comment type="cofactor">
    <cofactor evidence="8">
        <name>Mg(2+)</name>
        <dbReference type="ChEBI" id="CHEBI:18420"/>
    </cofactor>
</comment>
<evidence type="ECO:0000256" key="2">
    <source>
        <dbReference type="ARBA" id="ARBA00022679"/>
    </source>
</evidence>
<evidence type="ECO:0000256" key="1">
    <source>
        <dbReference type="ARBA" id="ARBA00022490"/>
    </source>
</evidence>
<evidence type="ECO:0000313" key="11">
    <source>
        <dbReference type="Proteomes" id="UP000031189"/>
    </source>
</evidence>
<feature type="binding site" evidence="8">
    <location>
        <begin position="8"/>
        <end position="10"/>
    </location>
    <ligand>
        <name>GTP</name>
        <dbReference type="ChEBI" id="CHEBI:37565"/>
    </ligand>
</feature>
<keyword evidence="3 8" id="KW-0479">Metal-binding</keyword>
<dbReference type="EMBL" id="JWHR01000112">
    <property type="protein sequence ID" value="KHS56440.1"/>
    <property type="molecule type" value="Genomic_DNA"/>
</dbReference>
<accession>A0A0B3WPK0</accession>
<keyword evidence="7 8" id="KW-0501">Molybdenum cofactor biosynthesis</keyword>
<comment type="similarity">
    <text evidence="8">Belongs to the MobA family.</text>
</comment>
<keyword evidence="2 8" id="KW-0808">Transferase</keyword>
<dbReference type="RefSeq" id="WP_039680408.1">
    <property type="nucleotide sequence ID" value="NZ_JAWGXO010000009.1"/>
</dbReference>
<evidence type="ECO:0000313" key="10">
    <source>
        <dbReference type="EMBL" id="KHS56440.1"/>
    </source>
</evidence>
<evidence type="ECO:0000256" key="3">
    <source>
        <dbReference type="ARBA" id="ARBA00022723"/>
    </source>
</evidence>
<dbReference type="GO" id="GO:0061603">
    <property type="term" value="F:molybdenum cofactor guanylyltransferase activity"/>
    <property type="evidence" value="ECO:0007669"/>
    <property type="project" value="UniProtKB-EC"/>
</dbReference>
<dbReference type="PANTHER" id="PTHR19136:SF81">
    <property type="entry name" value="MOLYBDENUM COFACTOR GUANYLYLTRANSFERASE"/>
    <property type="match status" value="1"/>
</dbReference>
<dbReference type="GO" id="GO:0005737">
    <property type="term" value="C:cytoplasm"/>
    <property type="evidence" value="ECO:0007669"/>
    <property type="project" value="UniProtKB-SubCell"/>
</dbReference>
<dbReference type="Gene3D" id="3.90.550.10">
    <property type="entry name" value="Spore Coat Polysaccharide Biosynthesis Protein SpsA, Chain A"/>
    <property type="match status" value="1"/>
</dbReference>
<feature type="binding site" evidence="8">
    <location>
        <position position="100"/>
    </location>
    <ligand>
        <name>Mg(2+)</name>
        <dbReference type="ChEBI" id="CHEBI:18420"/>
    </ligand>
</feature>
<dbReference type="SUPFAM" id="SSF53448">
    <property type="entry name" value="Nucleotide-diphospho-sugar transferases"/>
    <property type="match status" value="1"/>
</dbReference>
<organism evidence="10 11">
    <name type="scientific">Terrisporobacter othiniensis</name>
    <dbReference type="NCBI Taxonomy" id="1577792"/>
    <lineage>
        <taxon>Bacteria</taxon>
        <taxon>Bacillati</taxon>
        <taxon>Bacillota</taxon>
        <taxon>Clostridia</taxon>
        <taxon>Peptostreptococcales</taxon>
        <taxon>Peptostreptococcaceae</taxon>
        <taxon>Terrisporobacter</taxon>
    </lineage>
</organism>
<comment type="subcellular location">
    <subcellularLocation>
        <location evidence="8">Cytoplasm</location>
    </subcellularLocation>
</comment>
<dbReference type="AlphaFoldDB" id="A0A0B3WPK0"/>
<evidence type="ECO:0000259" key="9">
    <source>
        <dbReference type="Pfam" id="PF12804"/>
    </source>
</evidence>
<keyword evidence="5 8" id="KW-0460">Magnesium</keyword>
<evidence type="ECO:0000256" key="8">
    <source>
        <dbReference type="HAMAP-Rule" id="MF_00316"/>
    </source>
</evidence>
<dbReference type="HAMAP" id="MF_00316">
    <property type="entry name" value="MobA"/>
    <property type="match status" value="1"/>
</dbReference>
<feature type="binding site" evidence="8">
    <location>
        <position position="71"/>
    </location>
    <ligand>
        <name>GTP</name>
        <dbReference type="ChEBI" id="CHEBI:37565"/>
    </ligand>
</feature>
<comment type="caution">
    <text evidence="10">The sequence shown here is derived from an EMBL/GenBank/DDBJ whole genome shotgun (WGS) entry which is preliminary data.</text>
</comment>
<evidence type="ECO:0000256" key="4">
    <source>
        <dbReference type="ARBA" id="ARBA00022741"/>
    </source>
</evidence>
<dbReference type="InterPro" id="IPR013482">
    <property type="entry name" value="Molybde_CF_guanTrfase"/>
</dbReference>
<comment type="catalytic activity">
    <reaction evidence="8">
        <text>Mo-molybdopterin + GTP + H(+) = Mo-molybdopterin guanine dinucleotide + diphosphate</text>
        <dbReference type="Rhea" id="RHEA:34243"/>
        <dbReference type="ChEBI" id="CHEBI:15378"/>
        <dbReference type="ChEBI" id="CHEBI:33019"/>
        <dbReference type="ChEBI" id="CHEBI:37565"/>
        <dbReference type="ChEBI" id="CHEBI:71302"/>
        <dbReference type="ChEBI" id="CHEBI:71310"/>
        <dbReference type="EC" id="2.7.7.77"/>
    </reaction>
</comment>
<proteinExistence type="inferred from homology"/>
<feature type="domain" description="MobA-like NTP transferase" evidence="9">
    <location>
        <begin position="5"/>
        <end position="153"/>
    </location>
</feature>
<sequence>MDIGALILMGGQNSRMGGNVKGLLKINEVTFLEQIVGVLEGFSNIYLSVNKKFSSEEIKKYEEMGLSVIVDIYDDIGPMGGMYSSLKNCKEDYLFITACDMPFINKELINELQANMKNNIDIVLFSKNRLLYPLGAIYSKNVIPYMKELIDNKEYKPLKLIRNSNFVELLLEDTDLSDDVFKNINTPEEYEQLIKCYNK</sequence>
<name>A0A0B3WPK0_9FIRM</name>
<dbReference type="CDD" id="cd02503">
    <property type="entry name" value="MobA"/>
    <property type="match status" value="1"/>
</dbReference>
<feature type="binding site" evidence="8">
    <location>
        <position position="21"/>
    </location>
    <ligand>
        <name>GTP</name>
        <dbReference type="ChEBI" id="CHEBI:37565"/>
    </ligand>
</feature>
<gene>
    <name evidence="8" type="primary">mobA</name>
    <name evidence="10" type="ORF">QX51_13415</name>
</gene>
<comment type="function">
    <text evidence="8">Transfers a GMP moiety from GTP to Mo-molybdopterin (Mo-MPT) cofactor (Moco or molybdenum cofactor) to form Mo-molybdopterin guanine dinucleotide (Mo-MGD) cofactor.</text>
</comment>
<dbReference type="PANTHER" id="PTHR19136">
    <property type="entry name" value="MOLYBDENUM COFACTOR GUANYLYLTRANSFERASE"/>
    <property type="match status" value="1"/>
</dbReference>
<dbReference type="Pfam" id="PF12804">
    <property type="entry name" value="NTP_transf_3"/>
    <property type="match status" value="1"/>
</dbReference>
<evidence type="ECO:0000256" key="6">
    <source>
        <dbReference type="ARBA" id="ARBA00023134"/>
    </source>
</evidence>
<comment type="domain">
    <text evidence="8">The N-terminal domain determines nucleotide recognition and specific binding, while the C-terminal domain determines the specific binding to the target protein.</text>
</comment>
<feature type="binding site" evidence="8">
    <location>
        <position position="100"/>
    </location>
    <ligand>
        <name>GTP</name>
        <dbReference type="ChEBI" id="CHEBI:37565"/>
    </ligand>
</feature>
<evidence type="ECO:0000256" key="5">
    <source>
        <dbReference type="ARBA" id="ARBA00022842"/>
    </source>
</evidence>
<protein>
    <recommendedName>
        <fullName evidence="8">Probable molybdenum cofactor guanylyltransferase</fullName>
        <shortName evidence="8">MoCo guanylyltransferase</shortName>
        <ecNumber evidence="8">2.7.7.77</ecNumber>
    </recommendedName>
    <alternativeName>
        <fullName evidence="8">GTP:molybdopterin guanylyltransferase</fullName>
    </alternativeName>
    <alternativeName>
        <fullName evidence="8">Mo-MPT guanylyltransferase</fullName>
    </alternativeName>
    <alternativeName>
        <fullName evidence="8">Molybdopterin guanylyltransferase</fullName>
    </alternativeName>
    <alternativeName>
        <fullName evidence="8">Molybdopterin-guanine dinucleotide synthase</fullName>
        <shortName evidence="8">MGD synthase</shortName>
    </alternativeName>
</protein>
<dbReference type="InterPro" id="IPR029044">
    <property type="entry name" value="Nucleotide-diphossugar_trans"/>
</dbReference>
<keyword evidence="6 8" id="KW-0342">GTP-binding</keyword>
<reference evidence="10 11" key="1">
    <citation type="submission" date="2014-12" db="EMBL/GenBank/DDBJ databases">
        <title>Draft genome sequence of Terrisporobacter sp. 08-306576, isolated from the blood culture of a bacteremia patient.</title>
        <authorList>
            <person name="Lund L.C."/>
            <person name="Sydenham T.V."/>
            <person name="Hogh S.V."/>
            <person name="Skov M.N."/>
            <person name="Kemp M."/>
            <person name="Justesen U.S."/>
        </authorList>
    </citation>
    <scope>NUCLEOTIDE SEQUENCE [LARGE SCALE GENOMIC DNA]</scope>
    <source>
        <strain evidence="10 11">08-306576</strain>
    </source>
</reference>
<evidence type="ECO:0000256" key="7">
    <source>
        <dbReference type="ARBA" id="ARBA00023150"/>
    </source>
</evidence>
<dbReference type="GO" id="GO:0006777">
    <property type="term" value="P:Mo-molybdopterin cofactor biosynthetic process"/>
    <property type="evidence" value="ECO:0007669"/>
    <property type="project" value="UniProtKB-KW"/>
</dbReference>
<keyword evidence="4 8" id="KW-0547">Nucleotide-binding</keyword>
<dbReference type="EC" id="2.7.7.77" evidence="8"/>
<dbReference type="InterPro" id="IPR025877">
    <property type="entry name" value="MobA-like_NTP_Trfase"/>
</dbReference>
<dbReference type="STRING" id="1577792.QX51_13415"/>
<keyword evidence="1 8" id="KW-0963">Cytoplasm</keyword>
<dbReference type="Proteomes" id="UP000031189">
    <property type="component" value="Unassembled WGS sequence"/>
</dbReference>
<dbReference type="OrthoDB" id="9788394at2"/>